<dbReference type="Proteomes" id="UP000656813">
    <property type="component" value="Unassembled WGS sequence"/>
</dbReference>
<evidence type="ECO:0000313" key="3">
    <source>
        <dbReference type="Proteomes" id="UP000656813"/>
    </source>
</evidence>
<reference evidence="2" key="1">
    <citation type="journal article" date="2014" name="Int. J. Syst. Evol. Microbiol.">
        <title>Complete genome sequence of Corynebacterium casei LMG S-19264T (=DSM 44701T), isolated from a smear-ripened cheese.</title>
        <authorList>
            <consortium name="US DOE Joint Genome Institute (JGI-PGF)"/>
            <person name="Walter F."/>
            <person name="Albersmeier A."/>
            <person name="Kalinowski J."/>
            <person name="Ruckert C."/>
        </authorList>
    </citation>
    <scope>NUCLEOTIDE SEQUENCE</scope>
    <source>
        <strain evidence="2">CGMCC 1.12777</strain>
    </source>
</reference>
<accession>A0A8J3ENE0</accession>
<evidence type="ECO:0000256" key="1">
    <source>
        <dbReference type="SAM" id="MobiDB-lite"/>
    </source>
</evidence>
<keyword evidence="3" id="KW-1185">Reference proteome</keyword>
<sequence length="72" mass="8242">MDKETLFERIETMIHSSTKRPKHTALSTVKIADLFGVTPKEVEETLHELVSEGRLQKSKLTEPPHSEIYLLP</sequence>
<organism evidence="2 3">
    <name type="scientific">Pullulanibacillus pueri</name>
    <dbReference type="NCBI Taxonomy" id="1437324"/>
    <lineage>
        <taxon>Bacteria</taxon>
        <taxon>Bacillati</taxon>
        <taxon>Bacillota</taxon>
        <taxon>Bacilli</taxon>
        <taxon>Bacillales</taxon>
        <taxon>Sporolactobacillaceae</taxon>
        <taxon>Pullulanibacillus</taxon>
    </lineage>
</organism>
<proteinExistence type="predicted"/>
<dbReference type="InterPro" id="IPR036388">
    <property type="entry name" value="WH-like_DNA-bd_sf"/>
</dbReference>
<feature type="region of interest" description="Disordered" evidence="1">
    <location>
        <begin position="53"/>
        <end position="72"/>
    </location>
</feature>
<dbReference type="AlphaFoldDB" id="A0A8J3ENE0"/>
<evidence type="ECO:0000313" key="2">
    <source>
        <dbReference type="EMBL" id="GGH86335.1"/>
    </source>
</evidence>
<comment type="caution">
    <text evidence="2">The sequence shown here is derived from an EMBL/GenBank/DDBJ whole genome shotgun (WGS) entry which is preliminary data.</text>
</comment>
<protein>
    <submittedName>
        <fullName evidence="2">Uncharacterized protein</fullName>
    </submittedName>
</protein>
<feature type="compositionally biased region" description="Basic and acidic residues" evidence="1">
    <location>
        <begin position="53"/>
        <end position="65"/>
    </location>
</feature>
<name>A0A8J3ENE0_9BACL</name>
<dbReference type="RefSeq" id="WP_188498566.1">
    <property type="nucleotide sequence ID" value="NZ_BMFV01000031.1"/>
</dbReference>
<dbReference type="Gene3D" id="1.10.10.10">
    <property type="entry name" value="Winged helix-like DNA-binding domain superfamily/Winged helix DNA-binding domain"/>
    <property type="match status" value="1"/>
</dbReference>
<reference evidence="2" key="2">
    <citation type="submission" date="2020-09" db="EMBL/GenBank/DDBJ databases">
        <authorList>
            <person name="Sun Q."/>
            <person name="Zhou Y."/>
        </authorList>
    </citation>
    <scope>NUCLEOTIDE SEQUENCE</scope>
    <source>
        <strain evidence="2">CGMCC 1.12777</strain>
    </source>
</reference>
<dbReference type="EMBL" id="BMFV01000031">
    <property type="protein sequence ID" value="GGH86335.1"/>
    <property type="molecule type" value="Genomic_DNA"/>
</dbReference>
<gene>
    <name evidence="2" type="ORF">GCM10007096_33810</name>
</gene>